<feature type="domain" description="MoaB/Mog" evidence="3">
    <location>
        <begin position="24"/>
        <end position="171"/>
    </location>
</feature>
<sequence length="183" mass="19134">MSTDPHAHLKEKKLQKLRGRAAGAVITVSDRCKNGERPDKSGPLAQDLLAQYGIDVDRVRVVSDGIESVQNEIRAAIAEGARVVITTGGTGITERDLTPEATAPLLEARLDGIAWQICQQGLKATPLASLSRALVGITARGAAGAIVANAPGSRGGVRDTLSVLGPLLPHLLEQLDPVAFPLD</sequence>
<dbReference type="InterPro" id="IPR008284">
    <property type="entry name" value="MoCF_biosynth_CS"/>
</dbReference>
<dbReference type="Gene3D" id="3.40.980.10">
    <property type="entry name" value="MoaB/Mog-like domain"/>
    <property type="match status" value="1"/>
</dbReference>
<dbReference type="EMBL" id="PNGC01000002">
    <property type="protein sequence ID" value="PMB89512.1"/>
    <property type="molecule type" value="Genomic_DNA"/>
</dbReference>
<evidence type="ECO:0000313" key="4">
    <source>
        <dbReference type="EMBL" id="KXB79302.1"/>
    </source>
</evidence>
<reference evidence="4 6" key="1">
    <citation type="submission" date="2016-01" db="EMBL/GenBank/DDBJ databases">
        <authorList>
            <person name="Mitreva M."/>
            <person name="Pepin K.H."/>
            <person name="Mihindukulasuriya K.A."/>
            <person name="Fulton R."/>
            <person name="Fronick C."/>
            <person name="O'Laughlin M."/>
            <person name="Miner T."/>
            <person name="Herter B."/>
            <person name="Rosa B.A."/>
            <person name="Cordes M."/>
            <person name="Tomlinson C."/>
            <person name="Wollam A."/>
            <person name="Palsikar V.B."/>
            <person name="Mardis E.R."/>
            <person name="Wilson R.K."/>
        </authorList>
    </citation>
    <scope>NUCLEOTIDE SEQUENCE [LARGE SCALE GENOMIC DNA]</scope>
    <source>
        <strain evidence="4 6">DNF00696</strain>
    </source>
</reference>
<organism evidence="4 6">
    <name type="scientific">Varibaculum cambriense</name>
    <dbReference type="NCBI Taxonomy" id="184870"/>
    <lineage>
        <taxon>Bacteria</taxon>
        <taxon>Bacillati</taxon>
        <taxon>Actinomycetota</taxon>
        <taxon>Actinomycetes</taxon>
        <taxon>Actinomycetales</taxon>
        <taxon>Actinomycetaceae</taxon>
        <taxon>Varibaculum</taxon>
    </lineage>
</organism>
<evidence type="ECO:0000313" key="7">
    <source>
        <dbReference type="Proteomes" id="UP000243201"/>
    </source>
</evidence>
<name>A0AB34WWI3_9ACTO</name>
<dbReference type="SMART" id="SM00852">
    <property type="entry name" value="MoCF_biosynth"/>
    <property type="match status" value="1"/>
</dbReference>
<accession>A0AB34WWI3</accession>
<keyword evidence="2" id="KW-0501">Molybdenum cofactor biosynthesis</keyword>
<protein>
    <submittedName>
        <fullName evidence="5">Molybdenum cofactor biosynthesis protein</fullName>
    </submittedName>
    <submittedName>
        <fullName evidence="4">Molybdenum cofactor synthesis domain protein</fullName>
    </submittedName>
</protein>
<keyword evidence="7" id="KW-1185">Reference proteome</keyword>
<evidence type="ECO:0000313" key="5">
    <source>
        <dbReference type="EMBL" id="PMB89512.1"/>
    </source>
</evidence>
<dbReference type="Pfam" id="PF00994">
    <property type="entry name" value="MoCF_biosynth"/>
    <property type="match status" value="1"/>
</dbReference>
<reference evidence="5 7" key="2">
    <citation type="submission" date="2017-09" db="EMBL/GenBank/DDBJ databases">
        <title>Bacterial strain isolated from the female urinary microbiota.</title>
        <authorList>
            <person name="Thomas-White K."/>
            <person name="Kumar N."/>
            <person name="Forster S."/>
            <person name="Putonti C."/>
            <person name="Lawley T."/>
            <person name="Wolfe A.J."/>
        </authorList>
    </citation>
    <scope>NUCLEOTIDE SEQUENCE [LARGE SCALE GENOMIC DNA]</scope>
    <source>
        <strain evidence="5 7">UMB0744</strain>
    </source>
</reference>
<dbReference type="SUPFAM" id="SSF53218">
    <property type="entry name" value="Molybdenum cofactor biosynthesis proteins"/>
    <property type="match status" value="1"/>
</dbReference>
<dbReference type="InterPro" id="IPR036425">
    <property type="entry name" value="MoaB/Mog-like_dom_sf"/>
</dbReference>
<dbReference type="PROSITE" id="PS01078">
    <property type="entry name" value="MOCF_BIOSYNTHESIS_1"/>
    <property type="match status" value="1"/>
</dbReference>
<dbReference type="InterPro" id="IPR001453">
    <property type="entry name" value="MoaB/Mog_dom"/>
</dbReference>
<comment type="caution">
    <text evidence="4">The sequence shown here is derived from an EMBL/GenBank/DDBJ whole genome shotgun (WGS) entry which is preliminary data.</text>
</comment>
<evidence type="ECO:0000313" key="6">
    <source>
        <dbReference type="Proteomes" id="UP000070572"/>
    </source>
</evidence>
<dbReference type="GO" id="GO:0006777">
    <property type="term" value="P:Mo-molybdopterin cofactor biosynthetic process"/>
    <property type="evidence" value="ECO:0007669"/>
    <property type="project" value="UniProtKB-KW"/>
</dbReference>
<gene>
    <name evidence="5" type="ORF">CJ240_07080</name>
    <name evidence="4" type="ORF">HMPREF1862_01922</name>
</gene>
<dbReference type="Proteomes" id="UP000070572">
    <property type="component" value="Unassembled WGS sequence"/>
</dbReference>
<dbReference type="CDD" id="cd00886">
    <property type="entry name" value="MogA_MoaB"/>
    <property type="match status" value="1"/>
</dbReference>
<evidence type="ECO:0000256" key="2">
    <source>
        <dbReference type="ARBA" id="ARBA00023150"/>
    </source>
</evidence>
<dbReference type="EMBL" id="LSDN01000028">
    <property type="protein sequence ID" value="KXB79302.1"/>
    <property type="molecule type" value="Genomic_DNA"/>
</dbReference>
<dbReference type="RefSeq" id="WP_082714193.1">
    <property type="nucleotide sequence ID" value="NZ_KQ960687.1"/>
</dbReference>
<dbReference type="PANTHER" id="PTHR43764:SF1">
    <property type="entry name" value="MOLYBDOPTERIN MOLYBDOTRANSFERASE"/>
    <property type="match status" value="1"/>
</dbReference>
<comment type="pathway">
    <text evidence="1">Cofactor biosynthesis; molybdopterin biosynthesis.</text>
</comment>
<dbReference type="PANTHER" id="PTHR43764">
    <property type="entry name" value="MOLYBDENUM COFACTOR BIOSYNTHESIS"/>
    <property type="match status" value="1"/>
</dbReference>
<proteinExistence type="predicted"/>
<evidence type="ECO:0000256" key="1">
    <source>
        <dbReference type="ARBA" id="ARBA00005046"/>
    </source>
</evidence>
<dbReference type="InterPro" id="IPR051920">
    <property type="entry name" value="MPT_Adenylyltrnsfr/MoaC-Rel"/>
</dbReference>
<evidence type="ECO:0000259" key="3">
    <source>
        <dbReference type="SMART" id="SM00852"/>
    </source>
</evidence>
<dbReference type="AlphaFoldDB" id="A0AB34WWI3"/>
<dbReference type="Proteomes" id="UP000243201">
    <property type="component" value="Unassembled WGS sequence"/>
</dbReference>
<dbReference type="NCBIfam" id="TIGR00177">
    <property type="entry name" value="molyb_syn"/>
    <property type="match status" value="1"/>
</dbReference>